<proteinExistence type="predicted"/>
<reference evidence="2 3" key="1">
    <citation type="submission" date="2017-12" db="EMBL/GenBank/DDBJ databases">
        <title>Comparative genomics of Botrytis spp.</title>
        <authorList>
            <person name="Valero-Jimenez C.A."/>
            <person name="Tapia P."/>
            <person name="Veloso J."/>
            <person name="Silva-Moreno E."/>
            <person name="Staats M."/>
            <person name="Valdes J.H."/>
            <person name="Van Kan J.A.L."/>
        </authorList>
    </citation>
    <scope>NUCLEOTIDE SEQUENCE [LARGE SCALE GENOMIC DNA]</scope>
    <source>
        <strain evidence="2 3">MUCL3349</strain>
    </source>
</reference>
<dbReference type="OrthoDB" id="5403091at2759"/>
<dbReference type="AlphaFoldDB" id="A0A4Z1L3M5"/>
<name>A0A4Z1L3M5_9HELO</name>
<sequence>MASLNLNDRLKSRSKFHTLHKKAIGAELAETETNNSNTFWQQARLLTRNIASRSTQTGGTHPIELYEYHLRELWYLCIQDGKLIAAEHPAQDRLVSQVLHAREMGVLFRQRGDAKPEEKNDHDHDQEIKIAMTSNGHI</sequence>
<dbReference type="EMBL" id="PQXO01000028">
    <property type="protein sequence ID" value="TGO91422.1"/>
    <property type="molecule type" value="Genomic_DNA"/>
</dbReference>
<gene>
    <name evidence="2" type="ORF">BPOR_0028g00140</name>
</gene>
<feature type="compositionally biased region" description="Basic and acidic residues" evidence="1">
    <location>
        <begin position="111"/>
        <end position="128"/>
    </location>
</feature>
<keyword evidence="3" id="KW-1185">Reference proteome</keyword>
<comment type="caution">
    <text evidence="2">The sequence shown here is derived from an EMBL/GenBank/DDBJ whole genome shotgun (WGS) entry which is preliminary data.</text>
</comment>
<evidence type="ECO:0000256" key="1">
    <source>
        <dbReference type="SAM" id="MobiDB-lite"/>
    </source>
</evidence>
<organism evidence="2 3">
    <name type="scientific">Botrytis porri</name>
    <dbReference type="NCBI Taxonomy" id="87229"/>
    <lineage>
        <taxon>Eukaryota</taxon>
        <taxon>Fungi</taxon>
        <taxon>Dikarya</taxon>
        <taxon>Ascomycota</taxon>
        <taxon>Pezizomycotina</taxon>
        <taxon>Leotiomycetes</taxon>
        <taxon>Helotiales</taxon>
        <taxon>Sclerotiniaceae</taxon>
        <taxon>Botrytis</taxon>
    </lineage>
</organism>
<accession>A0A4Z1L3M5</accession>
<evidence type="ECO:0000313" key="2">
    <source>
        <dbReference type="EMBL" id="TGO91422.1"/>
    </source>
</evidence>
<feature type="region of interest" description="Disordered" evidence="1">
    <location>
        <begin position="111"/>
        <end position="138"/>
    </location>
</feature>
<evidence type="ECO:0000313" key="3">
    <source>
        <dbReference type="Proteomes" id="UP000297280"/>
    </source>
</evidence>
<protein>
    <submittedName>
        <fullName evidence="2">Uncharacterized protein</fullName>
    </submittedName>
</protein>
<dbReference type="Proteomes" id="UP000297280">
    <property type="component" value="Unassembled WGS sequence"/>
</dbReference>